<accession>A0ABN7VVP2</accession>
<dbReference type="PANTHER" id="PTHR46599">
    <property type="entry name" value="PIGGYBAC TRANSPOSABLE ELEMENT-DERIVED PROTEIN 4"/>
    <property type="match status" value="1"/>
</dbReference>
<evidence type="ECO:0000313" key="2">
    <source>
        <dbReference type="EMBL" id="CAG8801626.1"/>
    </source>
</evidence>
<dbReference type="InterPro" id="IPR029526">
    <property type="entry name" value="PGBD"/>
</dbReference>
<evidence type="ECO:0000259" key="1">
    <source>
        <dbReference type="Pfam" id="PF13843"/>
    </source>
</evidence>
<feature type="domain" description="PiggyBac transposable element-derived protein" evidence="1">
    <location>
        <begin position="137"/>
        <end position="353"/>
    </location>
</feature>
<reference evidence="2 3" key="1">
    <citation type="submission" date="2021-06" db="EMBL/GenBank/DDBJ databases">
        <authorList>
            <person name="Kallberg Y."/>
            <person name="Tangrot J."/>
            <person name="Rosling A."/>
        </authorList>
    </citation>
    <scope>NUCLEOTIDE SEQUENCE [LARGE SCALE GENOMIC DNA]</scope>
    <source>
        <strain evidence="2 3">120-4 pot B 10/14</strain>
    </source>
</reference>
<dbReference type="EMBL" id="CAJVQB010023342">
    <property type="protein sequence ID" value="CAG8801626.1"/>
    <property type="molecule type" value="Genomic_DNA"/>
</dbReference>
<proteinExistence type="predicted"/>
<organism evidence="2 3">
    <name type="scientific">Gigaspora margarita</name>
    <dbReference type="NCBI Taxonomy" id="4874"/>
    <lineage>
        <taxon>Eukaryota</taxon>
        <taxon>Fungi</taxon>
        <taxon>Fungi incertae sedis</taxon>
        <taxon>Mucoromycota</taxon>
        <taxon>Glomeromycotina</taxon>
        <taxon>Glomeromycetes</taxon>
        <taxon>Diversisporales</taxon>
        <taxon>Gigasporaceae</taxon>
        <taxon>Gigaspora</taxon>
    </lineage>
</organism>
<dbReference type="Pfam" id="PF13843">
    <property type="entry name" value="DDE_Tnp_1_7"/>
    <property type="match status" value="1"/>
</dbReference>
<gene>
    <name evidence="2" type="ORF">GMARGA_LOCUS23235</name>
</gene>
<comment type="caution">
    <text evidence="2">The sequence shown here is derived from an EMBL/GenBank/DDBJ whole genome shotgun (WGS) entry which is preliminary data.</text>
</comment>
<sequence length="476" mass="54382">MGRILNKIKEGTKVSISGSVIGEDPARLLLGDLWKQKRLLAIVLHVAPDNNCWVINLDLQPEKEIVISAGHMKFVSANADAYPNQNNENDKQEEANNVNNANNMLWTNEIVTIDTCQVFCSYNSTPAVHISDIANTTPKLFFEHFIPINFIMSTVIPSTNKVACECEQAWTDLTWIEFMRFISILTIMTYVKCADICDYWSVKSDTPGVSLSFGQYISHKQFRNIIKYLTLMDTLPNNNPFHFAWQFHDEFNENLAKATQPGYYLCIDESVYQWMGKVNKALADAQTNLFLQLNPAEPPEYSLKKKFSNQYPATVASILRLVELWFYSGRTIISNLWFGSTDACISLYNYGLYSILQIKNVAIGLKIFLMILPILLMSHMGPLSVEQETLDCGAIKFKRPVIFDEFNEFRSAMDILNNLRDNSLSYYDVLLLKHSVDCIFAFYLSVAEANNSNTTDPLKKRQKLDSTNFKHHFSHL</sequence>
<feature type="non-terminal residue" evidence="2">
    <location>
        <position position="476"/>
    </location>
</feature>
<protein>
    <submittedName>
        <fullName evidence="2">16748_t:CDS:1</fullName>
    </submittedName>
</protein>
<name>A0ABN7VVP2_GIGMA</name>
<keyword evidence="3" id="KW-1185">Reference proteome</keyword>
<dbReference type="PANTHER" id="PTHR46599:SF3">
    <property type="entry name" value="PIGGYBAC TRANSPOSABLE ELEMENT-DERIVED PROTEIN 4"/>
    <property type="match status" value="1"/>
</dbReference>
<evidence type="ECO:0000313" key="3">
    <source>
        <dbReference type="Proteomes" id="UP000789901"/>
    </source>
</evidence>
<dbReference type="Proteomes" id="UP000789901">
    <property type="component" value="Unassembled WGS sequence"/>
</dbReference>